<sequence length="159" mass="19313">MGTACYSYQTKKQQLNDIRFRQQILMFRMEISGLKVKIFNMNEHLYKTTMIRYTKNPHWPITFTFYLHMDPQSMQTTFFKLQILDDSDKVHYKIIQYMKLPVDHNIMIFCLVKCYLQFRTNLLLFLISKYLRSFISKSIPSTFVVSQENNWEIQPTVFY</sequence>
<accession>A0A8S1YHM8</accession>
<protein>
    <recommendedName>
        <fullName evidence="3">C2 domain-containing protein</fullName>
    </recommendedName>
</protein>
<evidence type="ECO:0000313" key="1">
    <source>
        <dbReference type="EMBL" id="CAD8214146.1"/>
    </source>
</evidence>
<reference evidence="1" key="1">
    <citation type="submission" date="2021-01" db="EMBL/GenBank/DDBJ databases">
        <authorList>
            <consortium name="Genoscope - CEA"/>
            <person name="William W."/>
        </authorList>
    </citation>
    <scope>NUCLEOTIDE SEQUENCE</scope>
</reference>
<comment type="caution">
    <text evidence="1">The sequence shown here is derived from an EMBL/GenBank/DDBJ whole genome shotgun (WGS) entry which is preliminary data.</text>
</comment>
<proteinExistence type="predicted"/>
<dbReference type="Proteomes" id="UP000683925">
    <property type="component" value="Unassembled WGS sequence"/>
</dbReference>
<dbReference type="EMBL" id="CAJJDP010000173">
    <property type="protein sequence ID" value="CAD8214146.1"/>
    <property type="molecule type" value="Genomic_DNA"/>
</dbReference>
<dbReference type="AlphaFoldDB" id="A0A8S1YHM8"/>
<name>A0A8S1YHM8_PAROT</name>
<organism evidence="1 2">
    <name type="scientific">Paramecium octaurelia</name>
    <dbReference type="NCBI Taxonomy" id="43137"/>
    <lineage>
        <taxon>Eukaryota</taxon>
        <taxon>Sar</taxon>
        <taxon>Alveolata</taxon>
        <taxon>Ciliophora</taxon>
        <taxon>Intramacronucleata</taxon>
        <taxon>Oligohymenophorea</taxon>
        <taxon>Peniculida</taxon>
        <taxon>Parameciidae</taxon>
        <taxon>Paramecium</taxon>
    </lineage>
</organism>
<evidence type="ECO:0000313" key="2">
    <source>
        <dbReference type="Proteomes" id="UP000683925"/>
    </source>
</evidence>
<evidence type="ECO:0008006" key="3">
    <source>
        <dbReference type="Google" id="ProtNLM"/>
    </source>
</evidence>
<keyword evidence="2" id="KW-1185">Reference proteome</keyword>
<gene>
    <name evidence="1" type="ORF">POCTA_138.1.T1700029</name>
</gene>